<evidence type="ECO:0000313" key="2">
    <source>
        <dbReference type="Proteomes" id="UP000188855"/>
    </source>
</evidence>
<dbReference type="Proteomes" id="UP000188855">
    <property type="component" value="Unassembled WGS sequence"/>
</dbReference>
<reference evidence="1 2" key="1">
    <citation type="submission" date="2016-10" db="EMBL/GenBank/DDBJ databases">
        <title>Whole genome sequences of antibiotic resistant commensal Escherichia coli from healthy Australian adults.</title>
        <authorList>
            <person name="Moran R.A."/>
            <person name="Anantham S."/>
            <person name="Nigro S.J."/>
            <person name="Holt K.E."/>
            <person name="Hall R.M."/>
        </authorList>
    </citation>
    <scope>NUCLEOTIDE SEQUENCE [LARGE SCALE GENOMIC DNA]</scope>
    <source>
        <strain evidence="1 2">2.3-R4</strain>
    </source>
</reference>
<dbReference type="AlphaFoldDB" id="A0AAX0KGR3"/>
<protein>
    <submittedName>
        <fullName evidence="1">Uncharacterized protein</fullName>
    </submittedName>
</protein>
<name>A0AAX0KGR3_ECOLX</name>
<organism evidence="1 2">
    <name type="scientific">Escherichia coli</name>
    <dbReference type="NCBI Taxonomy" id="562"/>
    <lineage>
        <taxon>Bacteria</taxon>
        <taxon>Pseudomonadati</taxon>
        <taxon>Pseudomonadota</taxon>
        <taxon>Gammaproteobacteria</taxon>
        <taxon>Enterobacterales</taxon>
        <taxon>Enterobacteriaceae</taxon>
        <taxon>Escherichia</taxon>
    </lineage>
</organism>
<comment type="caution">
    <text evidence="1">The sequence shown here is derived from an EMBL/GenBank/DDBJ whole genome shotgun (WGS) entry which is preliminary data.</text>
</comment>
<dbReference type="RefSeq" id="WP_001301379.1">
    <property type="nucleotide sequence ID" value="NZ_AP027445.1"/>
</dbReference>
<evidence type="ECO:0000313" key="1">
    <source>
        <dbReference type="EMBL" id="OOK29776.1"/>
    </source>
</evidence>
<dbReference type="EMBL" id="MPAF01000010">
    <property type="protein sequence ID" value="OOK29776.1"/>
    <property type="molecule type" value="Genomic_DNA"/>
</dbReference>
<gene>
    <name evidence="1" type="ORF">BMT91_07335</name>
</gene>
<accession>A0AAX0KGR3</accession>
<sequence length="64" mass="7218">MVMVIYIVSFIDKIEIIKINNELAGASTGNILISGRFMLNRPVLSINYRLTYFASIKLTPQPQS</sequence>
<proteinExistence type="predicted"/>